<keyword evidence="3" id="KW-1003">Cell membrane</keyword>
<accession>A0A2T6BFN5</accession>
<evidence type="ECO:0000256" key="3">
    <source>
        <dbReference type="ARBA" id="ARBA00022475"/>
    </source>
</evidence>
<dbReference type="PANTHER" id="PTHR11961">
    <property type="entry name" value="CYTOCHROME C"/>
    <property type="match status" value="1"/>
</dbReference>
<evidence type="ECO:0000313" key="14">
    <source>
        <dbReference type="Proteomes" id="UP000243978"/>
    </source>
</evidence>
<keyword evidence="10" id="KW-0472">Membrane</keyword>
<evidence type="ECO:0000256" key="9">
    <source>
        <dbReference type="ARBA" id="ARBA00023004"/>
    </source>
</evidence>
<dbReference type="RefSeq" id="WP_107847160.1">
    <property type="nucleotide sequence ID" value="NZ_QBKS01000002.1"/>
</dbReference>
<dbReference type="OrthoDB" id="9805828at2"/>
<keyword evidence="8" id="KW-1133">Transmembrane helix</keyword>
<keyword evidence="6 11" id="KW-0479">Metal-binding</keyword>
<dbReference type="InterPro" id="IPR002327">
    <property type="entry name" value="Cyt_c_1A/1B"/>
</dbReference>
<evidence type="ECO:0000256" key="7">
    <source>
        <dbReference type="ARBA" id="ARBA00022982"/>
    </source>
</evidence>
<dbReference type="GO" id="GO:0005886">
    <property type="term" value="C:plasma membrane"/>
    <property type="evidence" value="ECO:0007669"/>
    <property type="project" value="UniProtKB-SubCell"/>
</dbReference>
<evidence type="ECO:0000313" key="13">
    <source>
        <dbReference type="EMBL" id="PTX54870.1"/>
    </source>
</evidence>
<dbReference type="EMBL" id="QBKS01000002">
    <property type="protein sequence ID" value="PTX54870.1"/>
    <property type="molecule type" value="Genomic_DNA"/>
</dbReference>
<dbReference type="SUPFAM" id="SSF46626">
    <property type="entry name" value="Cytochrome c"/>
    <property type="match status" value="1"/>
</dbReference>
<keyword evidence="5" id="KW-0812">Transmembrane</keyword>
<reference evidence="13 14" key="1">
    <citation type="submission" date="2018-04" db="EMBL/GenBank/DDBJ databases">
        <title>Genomic Encyclopedia of Archaeal and Bacterial Type Strains, Phase II (KMG-II): from individual species to whole genera.</title>
        <authorList>
            <person name="Goeker M."/>
        </authorList>
    </citation>
    <scope>NUCLEOTIDE SEQUENCE [LARGE SCALE GENOMIC DNA]</scope>
    <source>
        <strain evidence="13 14">DSM 100977</strain>
    </source>
</reference>
<dbReference type="InterPro" id="IPR036909">
    <property type="entry name" value="Cyt_c-like_dom_sf"/>
</dbReference>
<evidence type="ECO:0000256" key="6">
    <source>
        <dbReference type="ARBA" id="ARBA00022723"/>
    </source>
</evidence>
<keyword evidence="14" id="KW-1185">Reference proteome</keyword>
<dbReference type="InterPro" id="IPR009056">
    <property type="entry name" value="Cyt_c-like_dom"/>
</dbReference>
<dbReference type="Proteomes" id="UP000243978">
    <property type="component" value="Unassembled WGS sequence"/>
</dbReference>
<dbReference type="GO" id="GO:0046872">
    <property type="term" value="F:metal ion binding"/>
    <property type="evidence" value="ECO:0007669"/>
    <property type="project" value="UniProtKB-KW"/>
</dbReference>
<name>A0A2T6BFN5_9RHOB</name>
<evidence type="ECO:0000256" key="2">
    <source>
        <dbReference type="ARBA" id="ARBA00022448"/>
    </source>
</evidence>
<evidence type="ECO:0000259" key="12">
    <source>
        <dbReference type="PROSITE" id="PS51007"/>
    </source>
</evidence>
<keyword evidence="9 11" id="KW-0408">Iron</keyword>
<dbReference type="FunFam" id="1.10.760.10:FF:000026">
    <property type="entry name" value="Cytochrome C, membrane-bound"/>
    <property type="match status" value="1"/>
</dbReference>
<keyword evidence="7" id="KW-0249">Electron transport</keyword>
<dbReference type="PRINTS" id="PR00604">
    <property type="entry name" value="CYTCHRMECIAB"/>
</dbReference>
<dbReference type="GO" id="GO:0009055">
    <property type="term" value="F:electron transfer activity"/>
    <property type="evidence" value="ECO:0007669"/>
    <property type="project" value="InterPro"/>
</dbReference>
<feature type="domain" description="Cytochrome c" evidence="12">
    <location>
        <begin position="72"/>
        <end position="171"/>
    </location>
</feature>
<evidence type="ECO:0000256" key="5">
    <source>
        <dbReference type="ARBA" id="ARBA00022692"/>
    </source>
</evidence>
<dbReference type="Pfam" id="PF00034">
    <property type="entry name" value="Cytochrom_C"/>
    <property type="match status" value="1"/>
</dbReference>
<sequence length="172" mass="18280">MFDTMTLTKALGAVCGSLLVFLLGSWAAETIYHGGGGHGEEKQQAYVIEVEGGDEVEEVEEEVDFAAVFETADAGKGERVFNKCRACHKLEDGANGTGPHLYGVVGREIAAVDGFGYSDTLSGKDQAWTPENLNGFLEAPREWAPGTTMGFAGLNKVEDRANLIAYLDSIGG</sequence>
<comment type="subcellular location">
    <subcellularLocation>
        <location evidence="1">Cell membrane</location>
        <topology evidence="1">Single-pass membrane protein</topology>
    </subcellularLocation>
</comment>
<dbReference type="GO" id="GO:0020037">
    <property type="term" value="F:heme binding"/>
    <property type="evidence" value="ECO:0007669"/>
    <property type="project" value="InterPro"/>
</dbReference>
<gene>
    <name evidence="13" type="ORF">C8N43_3692</name>
</gene>
<organism evidence="13 14">
    <name type="scientific">Litoreibacter ponti</name>
    <dbReference type="NCBI Taxonomy" id="1510457"/>
    <lineage>
        <taxon>Bacteria</taxon>
        <taxon>Pseudomonadati</taxon>
        <taxon>Pseudomonadota</taxon>
        <taxon>Alphaproteobacteria</taxon>
        <taxon>Rhodobacterales</taxon>
        <taxon>Roseobacteraceae</taxon>
        <taxon>Litoreibacter</taxon>
    </lineage>
</organism>
<dbReference type="PROSITE" id="PS51007">
    <property type="entry name" value="CYTC"/>
    <property type="match status" value="1"/>
</dbReference>
<comment type="caution">
    <text evidence="13">The sequence shown here is derived from an EMBL/GenBank/DDBJ whole genome shotgun (WGS) entry which is preliminary data.</text>
</comment>
<keyword evidence="4 11" id="KW-0349">Heme</keyword>
<evidence type="ECO:0000256" key="1">
    <source>
        <dbReference type="ARBA" id="ARBA00004162"/>
    </source>
</evidence>
<evidence type="ECO:0000256" key="11">
    <source>
        <dbReference type="PROSITE-ProRule" id="PRU00433"/>
    </source>
</evidence>
<protein>
    <submittedName>
        <fullName evidence="13">Cytochrome c</fullName>
    </submittedName>
</protein>
<evidence type="ECO:0000256" key="10">
    <source>
        <dbReference type="ARBA" id="ARBA00023136"/>
    </source>
</evidence>
<proteinExistence type="predicted"/>
<evidence type="ECO:0000256" key="4">
    <source>
        <dbReference type="ARBA" id="ARBA00022617"/>
    </source>
</evidence>
<keyword evidence="2" id="KW-0813">Transport</keyword>
<evidence type="ECO:0000256" key="8">
    <source>
        <dbReference type="ARBA" id="ARBA00022989"/>
    </source>
</evidence>
<dbReference type="Gene3D" id="1.10.760.10">
    <property type="entry name" value="Cytochrome c-like domain"/>
    <property type="match status" value="1"/>
</dbReference>
<dbReference type="AlphaFoldDB" id="A0A2T6BFN5"/>